<organism evidence="4">
    <name type="scientific">uncultured Caudovirales phage</name>
    <dbReference type="NCBI Taxonomy" id="2100421"/>
    <lineage>
        <taxon>Viruses</taxon>
        <taxon>Duplodnaviria</taxon>
        <taxon>Heunggongvirae</taxon>
        <taxon>Uroviricota</taxon>
        <taxon>Caudoviricetes</taxon>
        <taxon>Peduoviridae</taxon>
        <taxon>Maltschvirus</taxon>
        <taxon>Maltschvirus maltsch</taxon>
    </lineage>
</organism>
<protein>
    <submittedName>
        <fullName evidence="4">Bacteriophage lambda, GpH, tail tape measure, N-terminal</fullName>
    </submittedName>
</protein>
<dbReference type="EMBL" id="LR796873">
    <property type="protein sequence ID" value="CAB4171600.1"/>
    <property type="molecule type" value="Genomic_DNA"/>
</dbReference>
<feature type="region of interest" description="Disordered" evidence="2">
    <location>
        <begin position="394"/>
        <end position="425"/>
    </location>
</feature>
<sequence length="602" mass="64927">MSEAAGKISISVTGDASELIAAMGRVKKTSDEIAKQQELANARDQAAMGKKIQLMAAISAGDKQREAHLKAMASLEKNVQAGLNAGLKPSEALQQARTMLRLEQSISQEKVKQQSIGGGPGGAAYSGARRGSAFSGGQNAAYRVGMVSQQAQDVAVSLQMGMSASRVIAQQGSQIASIFGPQGMVIGGVIAIGAAIAEWAFNTKAAEAAAEKYKKTLDDVAQIRKETAKTVGENQISRTRLTAGDYAADEEAAAMKLALKNKELNDKQKEIREAFQNAPAGNEEERRKAEYDLKKGTLAINRAKQVAAEEANLDKIARDKKMNADTDAYAASAQFAADMEDEKSNYSSKATDRKNEDYAAEYQFKKELADIDKSGLSEANKQIKRNALENKYAAEGAAEDRKRANDDQAEKSKSELEGAEKLRKSNEEKIDIEKKAFELREKESAYGKAQTDTQKKLIEYETQRYEIAQKRRYGLITEAQAAAQLHAVNQQQAAAMIQQGMGPENMANARGRAERKAAEAFNKAFKKSEDKMGLTGITRGVGGEIISGIDPSTGKRIAGDELNKRRAMIAEARNQNADNALSVISDASIGKLTAAIELLLAK</sequence>
<feature type="coiled-coil region" evidence="1">
    <location>
        <begin position="206"/>
        <end position="277"/>
    </location>
</feature>
<feature type="domain" description="Bacteriophage tail tape measure N-terminal" evidence="3">
    <location>
        <begin position="139"/>
        <end position="224"/>
    </location>
</feature>
<evidence type="ECO:0000313" key="5">
    <source>
        <dbReference type="EMBL" id="CAB4200708.1"/>
    </source>
</evidence>
<name>A0A6J5PI74_9CAUD</name>
<dbReference type="Pfam" id="PF06791">
    <property type="entry name" value="TMP_2"/>
    <property type="match status" value="1"/>
</dbReference>
<gene>
    <name evidence="5" type="ORF">UFOVP1354_61</name>
    <name evidence="6" type="ORF">UFOVP1547_57</name>
    <name evidence="4" type="ORF">UFOVP930_5</name>
</gene>
<evidence type="ECO:0000256" key="1">
    <source>
        <dbReference type="SAM" id="Coils"/>
    </source>
</evidence>
<evidence type="ECO:0000256" key="2">
    <source>
        <dbReference type="SAM" id="MobiDB-lite"/>
    </source>
</evidence>
<evidence type="ECO:0000313" key="6">
    <source>
        <dbReference type="EMBL" id="CAB5238576.1"/>
    </source>
</evidence>
<keyword evidence="1" id="KW-0175">Coiled coil</keyword>
<feature type="compositionally biased region" description="Basic and acidic residues" evidence="2">
    <location>
        <begin position="398"/>
        <end position="425"/>
    </location>
</feature>
<accession>A0A6J5PI74</accession>
<dbReference type="InterPro" id="IPR009628">
    <property type="entry name" value="Phage_tape_measure_N"/>
</dbReference>
<dbReference type="EMBL" id="LR798461">
    <property type="protein sequence ID" value="CAB5238576.1"/>
    <property type="molecule type" value="Genomic_DNA"/>
</dbReference>
<evidence type="ECO:0000313" key="4">
    <source>
        <dbReference type="EMBL" id="CAB4171600.1"/>
    </source>
</evidence>
<proteinExistence type="predicted"/>
<reference evidence="4" key="1">
    <citation type="submission" date="2020-05" db="EMBL/GenBank/DDBJ databases">
        <authorList>
            <person name="Chiriac C."/>
            <person name="Salcher M."/>
            <person name="Ghai R."/>
            <person name="Kavagutti S V."/>
        </authorList>
    </citation>
    <scope>NUCLEOTIDE SEQUENCE</scope>
</reference>
<dbReference type="EMBL" id="LR797289">
    <property type="protein sequence ID" value="CAB4200708.1"/>
    <property type="molecule type" value="Genomic_DNA"/>
</dbReference>
<evidence type="ECO:0000259" key="3">
    <source>
        <dbReference type="Pfam" id="PF06791"/>
    </source>
</evidence>